<feature type="compositionally biased region" description="Basic and acidic residues" evidence="1">
    <location>
        <begin position="136"/>
        <end position="159"/>
    </location>
</feature>
<protein>
    <submittedName>
        <fullName evidence="2">Lysophospholipid Acyltransferases (LPLATs) of Glycerophospholipid Biosynthesis: MGAT-like</fullName>
    </submittedName>
</protein>
<feature type="compositionally biased region" description="Low complexity" evidence="1">
    <location>
        <begin position="189"/>
        <end position="202"/>
    </location>
</feature>
<sequence>GPAARRQLVARFDRPGLRPPSAPSVELRPGPLLPHGGRGLAPPSRPARAGRRGPRGGHLPRRGVDVRAPVEPSPRRQAHPARDGARRADRGAARRRLLPQDGGDVGVAGQGHDGARGRPRRGRLPRRRCRLAAALDEARRGDARWTQGLREDGDPDRGPNRPAGGEWRDGHDVHASRRQDHRPLPRPQAAGAHRVAAAGHRAAVGRRSGRTPVPPAAGEAARRAARSPLRRRRSRARRRRRVRGHDLPRGRVADQAGRGTAGRTAQLSDLRV</sequence>
<feature type="compositionally biased region" description="Basic residues" evidence="1">
    <location>
        <begin position="223"/>
        <end position="243"/>
    </location>
</feature>
<keyword evidence="2" id="KW-0012">Acyltransferase</keyword>
<keyword evidence="2" id="KW-0808">Transferase</keyword>
<dbReference type="AlphaFoldDB" id="A0A6J4S325"/>
<gene>
    <name evidence="2" type="ORF">AVDCRST_MAG45-341</name>
</gene>
<feature type="compositionally biased region" description="Basic and acidic residues" evidence="1">
    <location>
        <begin position="166"/>
        <end position="183"/>
    </location>
</feature>
<accession>A0A6J4S325</accession>
<feature type="compositionally biased region" description="Basic residues" evidence="1">
    <location>
        <begin position="48"/>
        <end position="61"/>
    </location>
</feature>
<feature type="non-terminal residue" evidence="2">
    <location>
        <position position="272"/>
    </location>
</feature>
<feature type="compositionally biased region" description="Polar residues" evidence="1">
    <location>
        <begin position="263"/>
        <end position="272"/>
    </location>
</feature>
<evidence type="ECO:0000256" key="1">
    <source>
        <dbReference type="SAM" id="MobiDB-lite"/>
    </source>
</evidence>
<feature type="compositionally biased region" description="Basic residues" evidence="1">
    <location>
        <begin position="117"/>
        <end position="130"/>
    </location>
</feature>
<dbReference type="EMBL" id="CADCVU010000031">
    <property type="protein sequence ID" value="CAA9484069.1"/>
    <property type="molecule type" value="Genomic_DNA"/>
</dbReference>
<name>A0A6J4S325_9ACTN</name>
<feature type="compositionally biased region" description="Basic and acidic residues" evidence="1">
    <location>
        <begin position="80"/>
        <end position="92"/>
    </location>
</feature>
<feature type="region of interest" description="Disordered" evidence="1">
    <location>
        <begin position="1"/>
        <end position="272"/>
    </location>
</feature>
<feature type="compositionally biased region" description="Gly residues" evidence="1">
    <location>
        <begin position="103"/>
        <end position="112"/>
    </location>
</feature>
<feature type="non-terminal residue" evidence="2">
    <location>
        <position position="1"/>
    </location>
</feature>
<proteinExistence type="predicted"/>
<evidence type="ECO:0000313" key="2">
    <source>
        <dbReference type="EMBL" id="CAA9484069.1"/>
    </source>
</evidence>
<organism evidence="2">
    <name type="scientific">uncultured Solirubrobacterales bacterium</name>
    <dbReference type="NCBI Taxonomy" id="768556"/>
    <lineage>
        <taxon>Bacteria</taxon>
        <taxon>Bacillati</taxon>
        <taxon>Actinomycetota</taxon>
        <taxon>Thermoleophilia</taxon>
        <taxon>Solirubrobacterales</taxon>
        <taxon>environmental samples</taxon>
    </lineage>
</organism>
<reference evidence="2" key="1">
    <citation type="submission" date="2020-02" db="EMBL/GenBank/DDBJ databases">
        <authorList>
            <person name="Meier V. D."/>
        </authorList>
    </citation>
    <scope>NUCLEOTIDE SEQUENCE</scope>
    <source>
        <strain evidence="2">AVDCRST_MAG45</strain>
    </source>
</reference>
<dbReference type="GO" id="GO:0016746">
    <property type="term" value="F:acyltransferase activity"/>
    <property type="evidence" value="ECO:0007669"/>
    <property type="project" value="UniProtKB-KW"/>
</dbReference>